<dbReference type="Pfam" id="PF02518">
    <property type="entry name" value="HATPase_c"/>
    <property type="match status" value="1"/>
</dbReference>
<evidence type="ECO:0000259" key="9">
    <source>
        <dbReference type="PROSITE" id="PS50109"/>
    </source>
</evidence>
<dbReference type="InterPro" id="IPR003594">
    <property type="entry name" value="HATPase_dom"/>
</dbReference>
<evidence type="ECO:0000313" key="10">
    <source>
        <dbReference type="EMBL" id="EWM54986.1"/>
    </source>
</evidence>
<dbReference type="GO" id="GO:0000155">
    <property type="term" value="F:phosphorelay sensor kinase activity"/>
    <property type="evidence" value="ECO:0007669"/>
    <property type="project" value="InterPro"/>
</dbReference>
<gene>
    <name evidence="10" type="ORF">RF007C_03045</name>
</gene>
<comment type="caution">
    <text evidence="10">The sequence shown here is derived from an EMBL/GenBank/DDBJ whole genome shotgun (WGS) entry which is preliminary data.</text>
</comment>
<feature type="transmembrane region" description="Helical" evidence="8">
    <location>
        <begin position="94"/>
        <end position="114"/>
    </location>
</feature>
<dbReference type="Gene3D" id="1.10.287.130">
    <property type="match status" value="1"/>
</dbReference>
<comment type="catalytic activity">
    <reaction evidence="1">
        <text>ATP + protein L-histidine = ADP + protein N-phospho-L-histidine.</text>
        <dbReference type="EC" id="2.7.13.3"/>
    </reaction>
</comment>
<dbReference type="InterPro" id="IPR005467">
    <property type="entry name" value="His_kinase_dom"/>
</dbReference>
<evidence type="ECO:0000313" key="11">
    <source>
        <dbReference type="Proteomes" id="UP000019365"/>
    </source>
</evidence>
<evidence type="ECO:0000256" key="5">
    <source>
        <dbReference type="ARBA" id="ARBA00022679"/>
    </source>
</evidence>
<dbReference type="Proteomes" id="UP000019365">
    <property type="component" value="Unassembled WGS sequence"/>
</dbReference>
<dbReference type="eggNOG" id="COG2205">
    <property type="taxonomic scope" value="Bacteria"/>
</dbReference>
<feature type="domain" description="Histidine kinase" evidence="9">
    <location>
        <begin position="188"/>
        <end position="401"/>
    </location>
</feature>
<keyword evidence="11" id="KW-1185">Reference proteome</keyword>
<sequence length="401" mass="44730">MDGFVRNGSMRRLLLIFILLLALSAGLSFLIADKCAEKIVSAQIEAELSAIGGGKFSALPDEASIAAGEEIMKEYGINRELEPKIMRCYNSVRMTVFTSLFALTALISVLWLVVSLRELAAICRDLERLRTDCIAASDNSDHHIGLYGRDLDSVRRVSEGAELLLRRINHLNSKLSQEQRFLRTFLTDLSHQIKTSLAVVRLNTDMLSELDNIPEERRQQLSEEIQISLDAMEQLVIEAIKLAKLNADAVEYRMEDNSPADICNTVLKRLAPMLRKNNISVRTDLDSSVRLICDKGWLCEAVENIIKNSADHSECTEISAETKNDPLMITIALSDNGKGIPQSDIPKLFERFSSGSNDRTMYSSGLGMSIAHRIVTDNGGEILVYSEESKGTRFELVFLKN</sequence>
<dbReference type="PATRIC" id="fig|1341157.4.peg.327"/>
<evidence type="ECO:0000256" key="8">
    <source>
        <dbReference type="SAM" id="Phobius"/>
    </source>
</evidence>
<reference evidence="10 11" key="1">
    <citation type="journal article" date="2014" name="PLoS ONE">
        <title>Rumen cellulosomics: divergent fiber-degrading strategies revealed by comparative genome-wide analysis of six ruminococcal strains.</title>
        <authorList>
            <person name="Dassa B."/>
            <person name="Borovok I."/>
            <person name="Ruimy-Israeli V."/>
            <person name="Lamed R."/>
            <person name="Flint H.J."/>
            <person name="Duncan S.H."/>
            <person name="Henrissat B."/>
            <person name="Coutinho P."/>
            <person name="Morrison M."/>
            <person name="Mosoni P."/>
            <person name="Yeoman C.J."/>
            <person name="White B.A."/>
            <person name="Bayer E.A."/>
        </authorList>
    </citation>
    <scope>NUCLEOTIDE SEQUENCE [LARGE SCALE GENOMIC DNA]</scope>
    <source>
        <strain evidence="10 11">007c</strain>
    </source>
</reference>
<name>W7UIC6_RUMFL</name>
<evidence type="ECO:0000256" key="4">
    <source>
        <dbReference type="ARBA" id="ARBA00022553"/>
    </source>
</evidence>
<dbReference type="InterPro" id="IPR050351">
    <property type="entry name" value="BphY/WalK/GraS-like"/>
</dbReference>
<accession>W7UIC6</accession>
<dbReference type="CDD" id="cd00082">
    <property type="entry name" value="HisKA"/>
    <property type="match status" value="1"/>
</dbReference>
<dbReference type="RefSeq" id="WP_037296595.1">
    <property type="nucleotide sequence ID" value="NZ_ATAX01000007.1"/>
</dbReference>
<keyword evidence="4" id="KW-0597">Phosphoprotein</keyword>
<dbReference type="SUPFAM" id="SSF55874">
    <property type="entry name" value="ATPase domain of HSP90 chaperone/DNA topoisomerase II/histidine kinase"/>
    <property type="match status" value="1"/>
</dbReference>
<dbReference type="PANTHER" id="PTHR45453:SF1">
    <property type="entry name" value="PHOSPHATE REGULON SENSOR PROTEIN PHOR"/>
    <property type="match status" value="1"/>
</dbReference>
<keyword evidence="7" id="KW-0902">Two-component regulatory system</keyword>
<dbReference type="GO" id="GO:0005886">
    <property type="term" value="C:plasma membrane"/>
    <property type="evidence" value="ECO:0007669"/>
    <property type="project" value="TreeGrafter"/>
</dbReference>
<dbReference type="GO" id="GO:0004721">
    <property type="term" value="F:phosphoprotein phosphatase activity"/>
    <property type="evidence" value="ECO:0007669"/>
    <property type="project" value="TreeGrafter"/>
</dbReference>
<dbReference type="InterPro" id="IPR004358">
    <property type="entry name" value="Sig_transdc_His_kin-like_C"/>
</dbReference>
<keyword evidence="8" id="KW-0472">Membrane</keyword>
<dbReference type="PROSITE" id="PS50109">
    <property type="entry name" value="HIS_KIN"/>
    <property type="match status" value="1"/>
</dbReference>
<dbReference type="PANTHER" id="PTHR45453">
    <property type="entry name" value="PHOSPHATE REGULON SENSOR PROTEIN PHOR"/>
    <property type="match status" value="1"/>
</dbReference>
<dbReference type="SUPFAM" id="SSF47384">
    <property type="entry name" value="Homodimeric domain of signal transducing histidine kinase"/>
    <property type="match status" value="1"/>
</dbReference>
<evidence type="ECO:0000256" key="2">
    <source>
        <dbReference type="ARBA" id="ARBA00004370"/>
    </source>
</evidence>
<evidence type="ECO:0000256" key="1">
    <source>
        <dbReference type="ARBA" id="ARBA00000085"/>
    </source>
</evidence>
<protein>
    <recommendedName>
        <fullName evidence="3">histidine kinase</fullName>
        <ecNumber evidence="3">2.7.13.3</ecNumber>
    </recommendedName>
</protein>
<dbReference type="Pfam" id="PF00512">
    <property type="entry name" value="HisKA"/>
    <property type="match status" value="1"/>
</dbReference>
<evidence type="ECO:0000256" key="6">
    <source>
        <dbReference type="ARBA" id="ARBA00022777"/>
    </source>
</evidence>
<keyword evidence="8" id="KW-0812">Transmembrane</keyword>
<dbReference type="SMART" id="SM00387">
    <property type="entry name" value="HATPase_c"/>
    <property type="match status" value="1"/>
</dbReference>
<organism evidence="10 11">
    <name type="scientific">Ruminococcus flavefaciens 007c</name>
    <dbReference type="NCBI Taxonomy" id="1341157"/>
    <lineage>
        <taxon>Bacteria</taxon>
        <taxon>Bacillati</taxon>
        <taxon>Bacillota</taxon>
        <taxon>Clostridia</taxon>
        <taxon>Eubacteriales</taxon>
        <taxon>Oscillospiraceae</taxon>
        <taxon>Ruminococcus</taxon>
    </lineage>
</organism>
<dbReference type="EC" id="2.7.13.3" evidence="3"/>
<keyword evidence="6" id="KW-0418">Kinase</keyword>
<dbReference type="GO" id="GO:0016036">
    <property type="term" value="P:cellular response to phosphate starvation"/>
    <property type="evidence" value="ECO:0007669"/>
    <property type="project" value="TreeGrafter"/>
</dbReference>
<evidence type="ECO:0000256" key="3">
    <source>
        <dbReference type="ARBA" id="ARBA00012438"/>
    </source>
</evidence>
<dbReference type="InterPro" id="IPR003661">
    <property type="entry name" value="HisK_dim/P_dom"/>
</dbReference>
<dbReference type="EMBL" id="ATAX01000007">
    <property type="protein sequence ID" value="EWM54986.1"/>
    <property type="molecule type" value="Genomic_DNA"/>
</dbReference>
<dbReference type="OrthoDB" id="9773956at2"/>
<dbReference type="PRINTS" id="PR00344">
    <property type="entry name" value="BCTRLSENSOR"/>
</dbReference>
<proteinExistence type="predicted"/>
<dbReference type="InterPro" id="IPR036890">
    <property type="entry name" value="HATPase_C_sf"/>
</dbReference>
<keyword evidence="5" id="KW-0808">Transferase</keyword>
<evidence type="ECO:0000256" key="7">
    <source>
        <dbReference type="ARBA" id="ARBA00023012"/>
    </source>
</evidence>
<dbReference type="Gene3D" id="3.30.565.10">
    <property type="entry name" value="Histidine kinase-like ATPase, C-terminal domain"/>
    <property type="match status" value="1"/>
</dbReference>
<dbReference type="AlphaFoldDB" id="W7UIC6"/>
<dbReference type="SMART" id="SM00388">
    <property type="entry name" value="HisKA"/>
    <property type="match status" value="1"/>
</dbReference>
<dbReference type="InterPro" id="IPR036097">
    <property type="entry name" value="HisK_dim/P_sf"/>
</dbReference>
<keyword evidence="8" id="KW-1133">Transmembrane helix</keyword>
<comment type="subcellular location">
    <subcellularLocation>
        <location evidence="2">Membrane</location>
    </subcellularLocation>
</comment>
<dbReference type="CDD" id="cd00075">
    <property type="entry name" value="HATPase"/>
    <property type="match status" value="1"/>
</dbReference>